<protein>
    <submittedName>
        <fullName evidence="1">Uncharacterized protein</fullName>
    </submittedName>
</protein>
<proteinExistence type="predicted"/>
<name>A0A1F6A761_9BACT</name>
<dbReference type="AlphaFoldDB" id="A0A1F6A761"/>
<accession>A0A1F6A761</accession>
<sequence length="79" mass="8909">MSRFVDPDGHNWIGLHSHDGKGEGGLEHAKIAHKFASHMAIIKGVEYHEVSDDLGEPCTIMPNYYDPELRPARIEKLGW</sequence>
<gene>
    <name evidence="1" type="ORF">A3D03_06015</name>
</gene>
<organism evidence="1 2">
    <name type="scientific">Candidatus Gottesmanbacteria bacterium RIFCSPHIGHO2_02_FULL_40_13</name>
    <dbReference type="NCBI Taxonomy" id="1798384"/>
    <lineage>
        <taxon>Bacteria</taxon>
        <taxon>Candidatus Gottesmaniibacteriota</taxon>
    </lineage>
</organism>
<comment type="caution">
    <text evidence="1">The sequence shown here is derived from an EMBL/GenBank/DDBJ whole genome shotgun (WGS) entry which is preliminary data.</text>
</comment>
<dbReference type="Proteomes" id="UP000177092">
    <property type="component" value="Unassembled WGS sequence"/>
</dbReference>
<dbReference type="EMBL" id="MFJN01000048">
    <property type="protein sequence ID" value="OGG20373.1"/>
    <property type="molecule type" value="Genomic_DNA"/>
</dbReference>
<evidence type="ECO:0000313" key="2">
    <source>
        <dbReference type="Proteomes" id="UP000177092"/>
    </source>
</evidence>
<evidence type="ECO:0000313" key="1">
    <source>
        <dbReference type="EMBL" id="OGG20373.1"/>
    </source>
</evidence>
<reference evidence="1 2" key="1">
    <citation type="journal article" date="2016" name="Nat. Commun.">
        <title>Thousands of microbial genomes shed light on interconnected biogeochemical processes in an aquifer system.</title>
        <authorList>
            <person name="Anantharaman K."/>
            <person name="Brown C.T."/>
            <person name="Hug L.A."/>
            <person name="Sharon I."/>
            <person name="Castelle C.J."/>
            <person name="Probst A.J."/>
            <person name="Thomas B.C."/>
            <person name="Singh A."/>
            <person name="Wilkins M.J."/>
            <person name="Karaoz U."/>
            <person name="Brodie E.L."/>
            <person name="Williams K.H."/>
            <person name="Hubbard S.S."/>
            <person name="Banfield J.F."/>
        </authorList>
    </citation>
    <scope>NUCLEOTIDE SEQUENCE [LARGE SCALE GENOMIC DNA]</scope>
</reference>